<evidence type="ECO:0000256" key="6">
    <source>
        <dbReference type="ARBA" id="ARBA00023136"/>
    </source>
</evidence>
<feature type="transmembrane region" description="Helical" evidence="7">
    <location>
        <begin position="129"/>
        <end position="155"/>
    </location>
</feature>
<feature type="transmembrane region" description="Helical" evidence="7">
    <location>
        <begin position="88"/>
        <end position="109"/>
    </location>
</feature>
<evidence type="ECO:0000256" key="7">
    <source>
        <dbReference type="RuleBase" id="RU369079"/>
    </source>
</evidence>
<organism evidence="9 10">
    <name type="scientific">Celeribacter neptunius</name>
    <dbReference type="NCBI Taxonomy" id="588602"/>
    <lineage>
        <taxon>Bacteria</taxon>
        <taxon>Pseudomonadati</taxon>
        <taxon>Pseudomonadota</taxon>
        <taxon>Alphaproteobacteria</taxon>
        <taxon>Rhodobacterales</taxon>
        <taxon>Roseobacteraceae</taxon>
        <taxon>Celeribacter</taxon>
    </lineage>
</organism>
<comment type="caution">
    <text evidence="7">Lacks conserved residue(s) required for the propagation of feature annotation.</text>
</comment>
<feature type="domain" description="Tripartite ATP-independent periplasmic transporters DctQ component" evidence="8">
    <location>
        <begin position="26"/>
        <end position="149"/>
    </location>
</feature>
<keyword evidence="7" id="KW-0997">Cell inner membrane</keyword>
<protein>
    <recommendedName>
        <fullName evidence="7">TRAP transporter small permease protein</fullName>
    </recommendedName>
</protein>
<comment type="subcellular location">
    <subcellularLocation>
        <location evidence="7">Cell inner membrane</location>
        <topology evidence="7">Multi-pass membrane protein</topology>
    </subcellularLocation>
    <subcellularLocation>
        <location evidence="1">Cell membrane</location>
        <topology evidence="1">Multi-pass membrane protein</topology>
    </subcellularLocation>
</comment>
<evidence type="ECO:0000313" key="10">
    <source>
        <dbReference type="Proteomes" id="UP000199630"/>
    </source>
</evidence>
<proteinExistence type="inferred from homology"/>
<dbReference type="AlphaFoldDB" id="A0A1I3NF89"/>
<comment type="function">
    <text evidence="7">Part of the tripartite ATP-independent periplasmic (TRAP) transport system.</text>
</comment>
<evidence type="ECO:0000256" key="4">
    <source>
        <dbReference type="ARBA" id="ARBA00022692"/>
    </source>
</evidence>
<dbReference type="GO" id="GO:0022857">
    <property type="term" value="F:transmembrane transporter activity"/>
    <property type="evidence" value="ECO:0007669"/>
    <property type="project" value="UniProtKB-UniRule"/>
</dbReference>
<keyword evidence="10" id="KW-1185">Reference proteome</keyword>
<comment type="subunit">
    <text evidence="7">The complex comprises the extracytoplasmic solute receptor protein and the two transmembrane proteins.</text>
</comment>
<dbReference type="EMBL" id="FORH01000002">
    <property type="protein sequence ID" value="SFJ07839.1"/>
    <property type="molecule type" value="Genomic_DNA"/>
</dbReference>
<feature type="transmembrane region" description="Helical" evidence="7">
    <location>
        <begin position="47"/>
        <end position="67"/>
    </location>
</feature>
<dbReference type="Pfam" id="PF04290">
    <property type="entry name" value="DctQ"/>
    <property type="match status" value="1"/>
</dbReference>
<evidence type="ECO:0000256" key="1">
    <source>
        <dbReference type="ARBA" id="ARBA00004651"/>
    </source>
</evidence>
<evidence type="ECO:0000256" key="2">
    <source>
        <dbReference type="ARBA" id="ARBA00022448"/>
    </source>
</evidence>
<evidence type="ECO:0000256" key="3">
    <source>
        <dbReference type="ARBA" id="ARBA00022475"/>
    </source>
</evidence>
<reference evidence="10" key="1">
    <citation type="submission" date="2016-10" db="EMBL/GenBank/DDBJ databases">
        <authorList>
            <person name="Varghese N."/>
            <person name="Submissions S."/>
        </authorList>
    </citation>
    <scope>NUCLEOTIDE SEQUENCE [LARGE SCALE GENOMIC DNA]</scope>
    <source>
        <strain evidence="10">DSM 26471</strain>
    </source>
</reference>
<evidence type="ECO:0000256" key="5">
    <source>
        <dbReference type="ARBA" id="ARBA00022989"/>
    </source>
</evidence>
<dbReference type="InterPro" id="IPR055348">
    <property type="entry name" value="DctQ"/>
</dbReference>
<sequence length="161" mass="16726">MIHSKSKKIVSGALLASAGLCFLFGTGVTVSDVILRAVAGKNVPGAIELTSLSIGLGALLSMPVCYAKRTHVTAKLLSELSPNRFTRPLGLVGAIGSLIFAALLLWIMGENVVSKWGSPETTADLGLPIPLAISVAAVTLGFALIAAIAGLWFAARNERDW</sequence>
<evidence type="ECO:0000313" key="9">
    <source>
        <dbReference type="EMBL" id="SFJ07839.1"/>
    </source>
</evidence>
<name>A0A1I3NF89_9RHOB</name>
<keyword evidence="5 7" id="KW-1133">Transmembrane helix</keyword>
<gene>
    <name evidence="9" type="ORF">SAMN04487991_1349</name>
</gene>
<keyword evidence="3" id="KW-1003">Cell membrane</keyword>
<dbReference type="RefSeq" id="WP_090060091.1">
    <property type="nucleotide sequence ID" value="NZ_FORH01000002.1"/>
</dbReference>
<accession>A0A1I3NF89</accession>
<dbReference type="GO" id="GO:0005886">
    <property type="term" value="C:plasma membrane"/>
    <property type="evidence" value="ECO:0007669"/>
    <property type="project" value="UniProtKB-SubCell"/>
</dbReference>
<dbReference type="OrthoDB" id="7875444at2"/>
<keyword evidence="6 7" id="KW-0472">Membrane</keyword>
<evidence type="ECO:0000259" key="8">
    <source>
        <dbReference type="Pfam" id="PF04290"/>
    </source>
</evidence>
<dbReference type="STRING" id="588602.SAMN04487991_1349"/>
<keyword evidence="2 7" id="KW-0813">Transport</keyword>
<keyword evidence="4 7" id="KW-0812">Transmembrane</keyword>
<dbReference type="Proteomes" id="UP000199630">
    <property type="component" value="Unassembled WGS sequence"/>
</dbReference>
<comment type="similarity">
    <text evidence="7">Belongs to the TRAP transporter small permease family.</text>
</comment>